<dbReference type="Gene3D" id="3.40.50.620">
    <property type="entry name" value="HUPs"/>
    <property type="match status" value="2"/>
</dbReference>
<proteinExistence type="inferred from homology"/>
<accession>A0A5R9B7R6</accession>
<evidence type="ECO:0000313" key="4">
    <source>
        <dbReference type="Proteomes" id="UP000310458"/>
    </source>
</evidence>
<gene>
    <name evidence="3" type="ORF">FEF26_13470</name>
</gene>
<feature type="domain" description="UspA" evidence="2">
    <location>
        <begin position="23"/>
        <end position="158"/>
    </location>
</feature>
<dbReference type="PRINTS" id="PR01438">
    <property type="entry name" value="UNVRSLSTRESS"/>
</dbReference>
<dbReference type="Pfam" id="PF00582">
    <property type="entry name" value="Usp"/>
    <property type="match status" value="2"/>
</dbReference>
<dbReference type="OrthoDB" id="267918at2"/>
<keyword evidence="4" id="KW-1185">Reference proteome</keyword>
<dbReference type="PANTHER" id="PTHR46553:SF3">
    <property type="entry name" value="ADENINE NUCLEOTIDE ALPHA HYDROLASES-LIKE SUPERFAMILY PROTEIN"/>
    <property type="match status" value="1"/>
</dbReference>
<comment type="similarity">
    <text evidence="1">Belongs to the universal stress protein A family.</text>
</comment>
<dbReference type="InterPro" id="IPR006015">
    <property type="entry name" value="Universal_stress_UspA"/>
</dbReference>
<feature type="domain" description="UspA" evidence="2">
    <location>
        <begin position="181"/>
        <end position="317"/>
    </location>
</feature>
<protein>
    <submittedName>
        <fullName evidence="3">Universal stress protein</fullName>
    </submittedName>
</protein>
<dbReference type="AlphaFoldDB" id="A0A5R9B7R6"/>
<organism evidence="3 4">
    <name type="scientific">Nesterenkonia salmonea</name>
    <dbReference type="NCBI Taxonomy" id="1804987"/>
    <lineage>
        <taxon>Bacteria</taxon>
        <taxon>Bacillati</taxon>
        <taxon>Actinomycetota</taxon>
        <taxon>Actinomycetes</taxon>
        <taxon>Micrococcales</taxon>
        <taxon>Micrococcaceae</taxon>
        <taxon>Nesterenkonia</taxon>
    </lineage>
</organism>
<evidence type="ECO:0000313" key="3">
    <source>
        <dbReference type="EMBL" id="TLP93438.1"/>
    </source>
</evidence>
<dbReference type="SUPFAM" id="SSF52402">
    <property type="entry name" value="Adenine nucleotide alpha hydrolases-like"/>
    <property type="match status" value="2"/>
</dbReference>
<name>A0A5R9B7R6_9MICC</name>
<dbReference type="InterPro" id="IPR014729">
    <property type="entry name" value="Rossmann-like_a/b/a_fold"/>
</dbReference>
<dbReference type="EMBL" id="VAVZ01000045">
    <property type="protein sequence ID" value="TLP93438.1"/>
    <property type="molecule type" value="Genomic_DNA"/>
</dbReference>
<dbReference type="PANTHER" id="PTHR46553">
    <property type="entry name" value="ADENINE NUCLEOTIDE ALPHA HYDROLASES-LIKE SUPERFAMILY PROTEIN"/>
    <property type="match status" value="1"/>
</dbReference>
<dbReference type="Proteomes" id="UP000310458">
    <property type="component" value="Unassembled WGS sequence"/>
</dbReference>
<dbReference type="InterPro" id="IPR006016">
    <property type="entry name" value="UspA"/>
</dbReference>
<comment type="caution">
    <text evidence="3">The sequence shown here is derived from an EMBL/GenBank/DDBJ whole genome shotgun (WGS) entry which is preliminary data.</text>
</comment>
<evidence type="ECO:0000259" key="2">
    <source>
        <dbReference type="Pfam" id="PF00582"/>
    </source>
</evidence>
<sequence length="334" mass="35278">MNKDVHATPANVPFDSADRHLGVLVGFDGSTSSTAALHYGARAARRRNTALTVVSAYSVSPSVHSPLASVPENPESEAKYHAAERLLDEARQYLRDYSGEVSFRAESGDAAGILVGLSPSAQLAVIGARGRGGFLGRILGSVAAALPGHAECPTVVVPQQYTTGEASGEAEFSPVQADTAVVVGVDKSRESRAALLQAAQAAEDRETSLQMTMALPLPGTLLWYPELKDSELLERRRGELENFLEQETQWLSQYFPSLNVTISLIPGDPIAVLSKATASAQLTVLGTHGRGGFSGAMLGSVSRGVLLKAEGPVMVVPFIDDPRLENSSDLEADL</sequence>
<evidence type="ECO:0000256" key="1">
    <source>
        <dbReference type="ARBA" id="ARBA00008791"/>
    </source>
</evidence>
<reference evidence="3 4" key="1">
    <citation type="submission" date="2019-05" db="EMBL/GenBank/DDBJ databases">
        <title>Nesterenkonia sp. GY074 isolated from the Southern Atlantic Ocean.</title>
        <authorList>
            <person name="Zhang G."/>
        </authorList>
    </citation>
    <scope>NUCLEOTIDE SEQUENCE [LARGE SCALE GENOMIC DNA]</scope>
    <source>
        <strain evidence="3 4">GY074</strain>
    </source>
</reference>